<protein>
    <submittedName>
        <fullName evidence="1">Uncharacterized protein</fullName>
    </submittedName>
</protein>
<dbReference type="EMBL" id="MLFT02000001">
    <property type="protein sequence ID" value="PHT58955.1"/>
    <property type="molecule type" value="Genomic_DNA"/>
</dbReference>
<evidence type="ECO:0000313" key="2">
    <source>
        <dbReference type="Proteomes" id="UP000224567"/>
    </source>
</evidence>
<proteinExistence type="predicted"/>
<dbReference type="OrthoDB" id="5954035at2759"/>
<comment type="caution">
    <text evidence="1">The sequence shown here is derived from an EMBL/GenBank/DDBJ whole genome shotgun (WGS) entry which is preliminary data.</text>
</comment>
<organism evidence="1 2">
    <name type="scientific">Capsicum baccatum</name>
    <name type="common">Peruvian pepper</name>
    <dbReference type="NCBI Taxonomy" id="33114"/>
    <lineage>
        <taxon>Eukaryota</taxon>
        <taxon>Viridiplantae</taxon>
        <taxon>Streptophyta</taxon>
        <taxon>Embryophyta</taxon>
        <taxon>Tracheophyta</taxon>
        <taxon>Spermatophyta</taxon>
        <taxon>Magnoliopsida</taxon>
        <taxon>eudicotyledons</taxon>
        <taxon>Gunneridae</taxon>
        <taxon>Pentapetalae</taxon>
        <taxon>asterids</taxon>
        <taxon>lamiids</taxon>
        <taxon>Solanales</taxon>
        <taxon>Solanaceae</taxon>
        <taxon>Solanoideae</taxon>
        <taxon>Capsiceae</taxon>
        <taxon>Capsicum</taxon>
    </lineage>
</organism>
<evidence type="ECO:0000313" key="1">
    <source>
        <dbReference type="EMBL" id="PHT58955.1"/>
    </source>
</evidence>
<accession>A0A2G2XN86</accession>
<sequence length="234" mass="26183">MPPLSCLVSYQVCSDSQEKYETVNILIGEVESDTKEHLRSYLSPKAVITKPLDLDTTTFLFLDYIQKGGQWKLLEQSGSNNDLSDVVIAHAKAHAEMQYDSPLKSNNMDNIMEPSSVIFDHENQNPDEELEALKVEDGWKVSTEDLEEMQPELSSELEHVANVISQAEGHEEELVSFIKTIHAEHVVHVISAAVHGTSYLRRVLPVGVTVGCSLAALRKFLMYMPKKVKTKAKS</sequence>
<dbReference type="AlphaFoldDB" id="A0A2G2XN86"/>
<name>A0A2G2XN86_CAPBA</name>
<reference evidence="2" key="2">
    <citation type="journal article" date="2017" name="J. Anim. Genet.">
        <title>Multiple reference genome sequences of hot pepper reveal the massive evolution of plant disease resistance genes by retroduplication.</title>
        <authorList>
            <person name="Kim S."/>
            <person name="Park J."/>
            <person name="Yeom S.-I."/>
            <person name="Kim Y.-M."/>
            <person name="Seo E."/>
            <person name="Kim K.-T."/>
            <person name="Kim M.-S."/>
            <person name="Lee J.M."/>
            <person name="Cheong K."/>
            <person name="Shin H.-S."/>
            <person name="Kim S.-B."/>
            <person name="Han K."/>
            <person name="Lee J."/>
            <person name="Park M."/>
            <person name="Lee H.-A."/>
            <person name="Lee H.-Y."/>
            <person name="Lee Y."/>
            <person name="Oh S."/>
            <person name="Lee J.H."/>
            <person name="Choi E."/>
            <person name="Choi E."/>
            <person name="Lee S.E."/>
            <person name="Jeon J."/>
            <person name="Kim H."/>
            <person name="Choi G."/>
            <person name="Song H."/>
            <person name="Lee J."/>
            <person name="Lee S.-C."/>
            <person name="Kwon J.-K."/>
            <person name="Lee H.-Y."/>
            <person name="Koo N."/>
            <person name="Hong Y."/>
            <person name="Kim R.W."/>
            <person name="Kang W.-H."/>
            <person name="Huh J.H."/>
            <person name="Kang B.-C."/>
            <person name="Yang T.-J."/>
            <person name="Lee Y.-H."/>
            <person name="Bennetzen J.L."/>
            <person name="Choi D."/>
        </authorList>
    </citation>
    <scope>NUCLEOTIDE SEQUENCE [LARGE SCALE GENOMIC DNA]</scope>
    <source>
        <strain evidence="2">cv. PBC81</strain>
    </source>
</reference>
<dbReference type="Proteomes" id="UP000224567">
    <property type="component" value="Unassembled WGS sequence"/>
</dbReference>
<reference evidence="1 2" key="1">
    <citation type="journal article" date="2017" name="Genome Biol.">
        <title>New reference genome sequences of hot pepper reveal the massive evolution of plant disease-resistance genes by retroduplication.</title>
        <authorList>
            <person name="Kim S."/>
            <person name="Park J."/>
            <person name="Yeom S.I."/>
            <person name="Kim Y.M."/>
            <person name="Seo E."/>
            <person name="Kim K.T."/>
            <person name="Kim M.S."/>
            <person name="Lee J.M."/>
            <person name="Cheong K."/>
            <person name="Shin H.S."/>
            <person name="Kim S.B."/>
            <person name="Han K."/>
            <person name="Lee J."/>
            <person name="Park M."/>
            <person name="Lee H.A."/>
            <person name="Lee H.Y."/>
            <person name="Lee Y."/>
            <person name="Oh S."/>
            <person name="Lee J.H."/>
            <person name="Choi E."/>
            <person name="Choi E."/>
            <person name="Lee S.E."/>
            <person name="Jeon J."/>
            <person name="Kim H."/>
            <person name="Choi G."/>
            <person name="Song H."/>
            <person name="Lee J."/>
            <person name="Lee S.C."/>
            <person name="Kwon J.K."/>
            <person name="Lee H.Y."/>
            <person name="Koo N."/>
            <person name="Hong Y."/>
            <person name="Kim R.W."/>
            <person name="Kang W.H."/>
            <person name="Huh J.H."/>
            <person name="Kang B.C."/>
            <person name="Yang T.J."/>
            <person name="Lee Y.H."/>
            <person name="Bennetzen J.L."/>
            <person name="Choi D."/>
        </authorList>
    </citation>
    <scope>NUCLEOTIDE SEQUENCE [LARGE SCALE GENOMIC DNA]</scope>
    <source>
        <strain evidence="2">cv. PBC81</strain>
    </source>
</reference>
<gene>
    <name evidence="1" type="ORF">CQW23_01318</name>
</gene>
<dbReference type="STRING" id="33114.A0A2G2XN86"/>
<keyword evidence="2" id="KW-1185">Reference proteome</keyword>